<reference evidence="2" key="2">
    <citation type="submission" date="2022-06" db="UniProtKB">
        <authorList>
            <consortium name="EnsemblMetazoa"/>
        </authorList>
    </citation>
    <scope>IDENTIFICATION</scope>
    <source>
        <strain evidence="2">PS312</strain>
    </source>
</reference>
<evidence type="ECO:0000313" key="3">
    <source>
        <dbReference type="Proteomes" id="UP000005239"/>
    </source>
</evidence>
<accession>A0A2A6C919</accession>
<dbReference type="AlphaFoldDB" id="A0A2A6C919"/>
<gene>
    <name evidence="2" type="primary">WBGene00281889</name>
</gene>
<sequence length="136" mass="15310">YSPYRIPSSSISESSHPGNHALHSSFPQPSRHLLLFFHRYLPDHPFLLLSYLRSPHLPLPSHPFPSIYRIPLARPSLLMFSSLLMSSLRLMFSGTATLTLFDKDVPSPLPAYPHSQASSSYRIPCVSSFCLVFLVS</sequence>
<name>A0A2A6C919_PRIPA</name>
<organism evidence="2 3">
    <name type="scientific">Pristionchus pacificus</name>
    <name type="common">Parasitic nematode worm</name>
    <dbReference type="NCBI Taxonomy" id="54126"/>
    <lineage>
        <taxon>Eukaryota</taxon>
        <taxon>Metazoa</taxon>
        <taxon>Ecdysozoa</taxon>
        <taxon>Nematoda</taxon>
        <taxon>Chromadorea</taxon>
        <taxon>Rhabditida</taxon>
        <taxon>Rhabditina</taxon>
        <taxon>Diplogasteromorpha</taxon>
        <taxon>Diplogasteroidea</taxon>
        <taxon>Neodiplogasteridae</taxon>
        <taxon>Pristionchus</taxon>
    </lineage>
</organism>
<evidence type="ECO:0000313" key="2">
    <source>
        <dbReference type="EnsemblMetazoa" id="PPA43520.1"/>
    </source>
</evidence>
<feature type="compositionally biased region" description="Low complexity" evidence="1">
    <location>
        <begin position="1"/>
        <end position="15"/>
    </location>
</feature>
<evidence type="ECO:0000256" key="1">
    <source>
        <dbReference type="SAM" id="MobiDB-lite"/>
    </source>
</evidence>
<keyword evidence="3" id="KW-1185">Reference proteome</keyword>
<accession>A0A8R1Z206</accession>
<reference evidence="3" key="1">
    <citation type="journal article" date="2008" name="Nat. Genet.">
        <title>The Pristionchus pacificus genome provides a unique perspective on nematode lifestyle and parasitism.</title>
        <authorList>
            <person name="Dieterich C."/>
            <person name="Clifton S.W."/>
            <person name="Schuster L.N."/>
            <person name="Chinwalla A."/>
            <person name="Delehaunty K."/>
            <person name="Dinkelacker I."/>
            <person name="Fulton L."/>
            <person name="Fulton R."/>
            <person name="Godfrey J."/>
            <person name="Minx P."/>
            <person name="Mitreva M."/>
            <person name="Roeseler W."/>
            <person name="Tian H."/>
            <person name="Witte H."/>
            <person name="Yang S.P."/>
            <person name="Wilson R.K."/>
            <person name="Sommer R.J."/>
        </authorList>
    </citation>
    <scope>NUCLEOTIDE SEQUENCE [LARGE SCALE GENOMIC DNA]</scope>
    <source>
        <strain evidence="3">PS312</strain>
    </source>
</reference>
<dbReference type="Proteomes" id="UP000005239">
    <property type="component" value="Unassembled WGS sequence"/>
</dbReference>
<protein>
    <submittedName>
        <fullName evidence="2">Uncharacterized protein</fullName>
    </submittedName>
</protein>
<feature type="region of interest" description="Disordered" evidence="1">
    <location>
        <begin position="1"/>
        <end position="23"/>
    </location>
</feature>
<proteinExistence type="predicted"/>
<dbReference type="EnsemblMetazoa" id="PPA43520.1">
    <property type="protein sequence ID" value="PPA43520.1"/>
    <property type="gene ID" value="WBGene00281889"/>
</dbReference>